<feature type="non-terminal residue" evidence="2">
    <location>
        <position position="146"/>
    </location>
</feature>
<dbReference type="Gramene" id="Os04t0543033-00">
    <property type="protein sequence ID" value="Os04t0543033-00"/>
    <property type="gene ID" value="Os04g0543033"/>
</dbReference>
<feature type="non-terminal residue" evidence="2">
    <location>
        <position position="1"/>
    </location>
</feature>
<proteinExistence type="predicted"/>
<gene>
    <name evidence="2" type="ordered locus">Os04g0543033</name>
    <name evidence="2" type="ORF">OSNPB_040543033</name>
</gene>
<dbReference type="EMBL" id="AP014960">
    <property type="protein sequence ID" value="BAS90309.1"/>
    <property type="molecule type" value="Genomic_DNA"/>
</dbReference>
<reference evidence="2 3" key="2">
    <citation type="journal article" date="2013" name="Plant Cell Physiol.">
        <title>Rice Annotation Project Database (RAP-DB): an integrative and interactive database for rice genomics.</title>
        <authorList>
            <person name="Sakai H."/>
            <person name="Lee S.S."/>
            <person name="Tanaka T."/>
            <person name="Numa H."/>
            <person name="Kim J."/>
            <person name="Kawahara Y."/>
            <person name="Wakimoto H."/>
            <person name="Yang C.C."/>
            <person name="Iwamoto M."/>
            <person name="Abe T."/>
            <person name="Yamada Y."/>
            <person name="Muto A."/>
            <person name="Inokuchi H."/>
            <person name="Ikemura T."/>
            <person name="Matsumoto T."/>
            <person name="Sasaki T."/>
            <person name="Itoh T."/>
        </authorList>
    </citation>
    <scope>NUCLEOTIDE SEQUENCE [LARGE SCALE GENOMIC DNA]</scope>
    <source>
        <strain evidence="3">cv. Nipponbare</strain>
    </source>
</reference>
<evidence type="ECO:0000313" key="2">
    <source>
        <dbReference type="EMBL" id="BAS90309.1"/>
    </source>
</evidence>
<dbReference type="PaxDb" id="39947-A0A0P0WCX3"/>
<dbReference type="InParanoid" id="A0A0P0WCX3"/>
<keyword evidence="3" id="KW-1185">Reference proteome</keyword>
<evidence type="ECO:0000313" key="3">
    <source>
        <dbReference type="Proteomes" id="UP000059680"/>
    </source>
</evidence>
<reference evidence="2 3" key="3">
    <citation type="journal article" date="2013" name="Rice">
        <title>Improvement of the Oryza sativa Nipponbare reference genome using next generation sequence and optical map data.</title>
        <authorList>
            <person name="Kawahara Y."/>
            <person name="de la Bastide M."/>
            <person name="Hamilton J.P."/>
            <person name="Kanamori H."/>
            <person name="McCombie W.R."/>
            <person name="Ouyang S."/>
            <person name="Schwartz D.C."/>
            <person name="Tanaka T."/>
            <person name="Wu J."/>
            <person name="Zhou S."/>
            <person name="Childs K.L."/>
            <person name="Davidson R.M."/>
            <person name="Lin H."/>
            <person name="Quesada-Ocampo L."/>
            <person name="Vaillancourt B."/>
            <person name="Sakai H."/>
            <person name="Lee S.S."/>
            <person name="Kim J."/>
            <person name="Numa H."/>
            <person name="Itoh T."/>
            <person name="Buell C.R."/>
            <person name="Matsumoto T."/>
        </authorList>
    </citation>
    <scope>NUCLEOTIDE SEQUENCE [LARGE SCALE GENOMIC DNA]</scope>
    <source>
        <strain evidence="3">cv. Nipponbare</strain>
    </source>
</reference>
<accession>A0A0P0WCX3</accession>
<dbReference type="FunCoup" id="A0A0P0WCX3">
    <property type="interactions" value="9"/>
</dbReference>
<organism evidence="2 3">
    <name type="scientific">Oryza sativa subsp. japonica</name>
    <name type="common">Rice</name>
    <dbReference type="NCBI Taxonomy" id="39947"/>
    <lineage>
        <taxon>Eukaryota</taxon>
        <taxon>Viridiplantae</taxon>
        <taxon>Streptophyta</taxon>
        <taxon>Embryophyta</taxon>
        <taxon>Tracheophyta</taxon>
        <taxon>Spermatophyta</taxon>
        <taxon>Magnoliopsida</taxon>
        <taxon>Liliopsida</taxon>
        <taxon>Poales</taxon>
        <taxon>Poaceae</taxon>
        <taxon>BOP clade</taxon>
        <taxon>Oryzoideae</taxon>
        <taxon>Oryzeae</taxon>
        <taxon>Oryzinae</taxon>
        <taxon>Oryza</taxon>
        <taxon>Oryza sativa</taxon>
    </lineage>
</organism>
<feature type="region of interest" description="Disordered" evidence="1">
    <location>
        <begin position="57"/>
        <end position="88"/>
    </location>
</feature>
<name>A0A0P0WCX3_ORYSJ</name>
<sequence>HVVLHGRRRRRARALLPGIIIHFAVQLGVPRRPPQPLDHLRHRGAVLAVLREAAGGELGDLPGRSHGVPPLQPPVHDPAEPRAPGGVPPHPLEELLLVLGPTLVDRPPAGEDLVQHNAEAPHVALGREVPRPDVVRCRVAVRPHHL</sequence>
<protein>
    <submittedName>
        <fullName evidence="2">Os04g0543033 protein</fullName>
    </submittedName>
</protein>
<dbReference type="AlphaFoldDB" id="A0A0P0WCX3"/>
<evidence type="ECO:0000256" key="1">
    <source>
        <dbReference type="SAM" id="MobiDB-lite"/>
    </source>
</evidence>
<dbReference type="Proteomes" id="UP000059680">
    <property type="component" value="Chromosome 4"/>
</dbReference>
<reference evidence="3" key="1">
    <citation type="journal article" date="2005" name="Nature">
        <title>The map-based sequence of the rice genome.</title>
        <authorList>
            <consortium name="International rice genome sequencing project (IRGSP)"/>
            <person name="Matsumoto T."/>
            <person name="Wu J."/>
            <person name="Kanamori H."/>
            <person name="Katayose Y."/>
            <person name="Fujisawa M."/>
            <person name="Namiki N."/>
            <person name="Mizuno H."/>
            <person name="Yamamoto K."/>
            <person name="Antonio B.A."/>
            <person name="Baba T."/>
            <person name="Sakata K."/>
            <person name="Nagamura Y."/>
            <person name="Aoki H."/>
            <person name="Arikawa K."/>
            <person name="Arita K."/>
            <person name="Bito T."/>
            <person name="Chiden Y."/>
            <person name="Fujitsuka N."/>
            <person name="Fukunaka R."/>
            <person name="Hamada M."/>
            <person name="Harada C."/>
            <person name="Hayashi A."/>
            <person name="Hijishita S."/>
            <person name="Honda M."/>
            <person name="Hosokawa S."/>
            <person name="Ichikawa Y."/>
            <person name="Idonuma A."/>
            <person name="Iijima M."/>
            <person name="Ikeda M."/>
            <person name="Ikeno M."/>
            <person name="Ito K."/>
            <person name="Ito S."/>
            <person name="Ito T."/>
            <person name="Ito Y."/>
            <person name="Ito Y."/>
            <person name="Iwabuchi A."/>
            <person name="Kamiya K."/>
            <person name="Karasawa W."/>
            <person name="Kurita K."/>
            <person name="Katagiri S."/>
            <person name="Kikuta A."/>
            <person name="Kobayashi H."/>
            <person name="Kobayashi N."/>
            <person name="Machita K."/>
            <person name="Maehara T."/>
            <person name="Masukawa M."/>
            <person name="Mizubayashi T."/>
            <person name="Mukai Y."/>
            <person name="Nagasaki H."/>
            <person name="Nagata Y."/>
            <person name="Naito S."/>
            <person name="Nakashima M."/>
            <person name="Nakama Y."/>
            <person name="Nakamichi Y."/>
            <person name="Nakamura M."/>
            <person name="Meguro A."/>
            <person name="Negishi M."/>
            <person name="Ohta I."/>
            <person name="Ohta T."/>
            <person name="Okamoto M."/>
            <person name="Ono N."/>
            <person name="Saji S."/>
            <person name="Sakaguchi M."/>
            <person name="Sakai K."/>
            <person name="Shibata M."/>
            <person name="Shimokawa T."/>
            <person name="Song J."/>
            <person name="Takazaki Y."/>
            <person name="Terasawa K."/>
            <person name="Tsugane M."/>
            <person name="Tsuji K."/>
            <person name="Ueda S."/>
            <person name="Waki K."/>
            <person name="Yamagata H."/>
            <person name="Yamamoto M."/>
            <person name="Yamamoto S."/>
            <person name="Yamane H."/>
            <person name="Yoshiki S."/>
            <person name="Yoshihara R."/>
            <person name="Yukawa K."/>
            <person name="Zhong H."/>
            <person name="Yano M."/>
            <person name="Yuan Q."/>
            <person name="Ouyang S."/>
            <person name="Liu J."/>
            <person name="Jones K.M."/>
            <person name="Gansberger K."/>
            <person name="Moffat K."/>
            <person name="Hill J."/>
            <person name="Bera J."/>
            <person name="Fadrosh D."/>
            <person name="Jin S."/>
            <person name="Johri S."/>
            <person name="Kim M."/>
            <person name="Overton L."/>
            <person name="Reardon M."/>
            <person name="Tsitrin T."/>
            <person name="Vuong H."/>
            <person name="Weaver B."/>
            <person name="Ciecko A."/>
            <person name="Tallon L."/>
            <person name="Jackson J."/>
            <person name="Pai G."/>
            <person name="Aken S.V."/>
            <person name="Utterback T."/>
            <person name="Reidmuller S."/>
            <person name="Feldblyum T."/>
            <person name="Hsiao J."/>
            <person name="Zismann V."/>
            <person name="Iobst S."/>
            <person name="de Vazeille A.R."/>
            <person name="Buell C.R."/>
            <person name="Ying K."/>
            <person name="Li Y."/>
            <person name="Lu T."/>
            <person name="Huang Y."/>
            <person name="Zhao Q."/>
            <person name="Feng Q."/>
            <person name="Zhang L."/>
            <person name="Zhu J."/>
            <person name="Weng Q."/>
            <person name="Mu J."/>
            <person name="Lu Y."/>
            <person name="Fan D."/>
            <person name="Liu Y."/>
            <person name="Guan J."/>
            <person name="Zhang Y."/>
            <person name="Yu S."/>
            <person name="Liu X."/>
            <person name="Zhang Y."/>
            <person name="Hong G."/>
            <person name="Han B."/>
            <person name="Choisne N."/>
            <person name="Demange N."/>
            <person name="Orjeda G."/>
            <person name="Samain S."/>
            <person name="Cattolico L."/>
            <person name="Pelletier E."/>
            <person name="Couloux A."/>
            <person name="Segurens B."/>
            <person name="Wincker P."/>
            <person name="D'Hont A."/>
            <person name="Scarpelli C."/>
            <person name="Weissenbach J."/>
            <person name="Salanoubat M."/>
            <person name="Quetier F."/>
            <person name="Yu Y."/>
            <person name="Kim H.R."/>
            <person name="Rambo T."/>
            <person name="Currie J."/>
            <person name="Collura K."/>
            <person name="Luo M."/>
            <person name="Yang T."/>
            <person name="Ammiraju J.S.S."/>
            <person name="Engler F."/>
            <person name="Soderlund C."/>
            <person name="Wing R.A."/>
            <person name="Palmer L.E."/>
            <person name="de la Bastide M."/>
            <person name="Spiegel L."/>
            <person name="Nascimento L."/>
            <person name="Zutavern T."/>
            <person name="O'Shaughnessy A."/>
            <person name="Dike S."/>
            <person name="Dedhia N."/>
            <person name="Preston R."/>
            <person name="Balija V."/>
            <person name="McCombie W.R."/>
            <person name="Chow T."/>
            <person name="Chen H."/>
            <person name="Chung M."/>
            <person name="Chen C."/>
            <person name="Shaw J."/>
            <person name="Wu H."/>
            <person name="Hsiao K."/>
            <person name="Chao Y."/>
            <person name="Chu M."/>
            <person name="Cheng C."/>
            <person name="Hour A."/>
            <person name="Lee P."/>
            <person name="Lin S."/>
            <person name="Lin Y."/>
            <person name="Liou J."/>
            <person name="Liu S."/>
            <person name="Hsing Y."/>
            <person name="Raghuvanshi S."/>
            <person name="Mohanty A."/>
            <person name="Bharti A.K."/>
            <person name="Gaur A."/>
            <person name="Gupta V."/>
            <person name="Kumar D."/>
            <person name="Ravi V."/>
            <person name="Vij S."/>
            <person name="Kapur A."/>
            <person name="Khurana P."/>
            <person name="Khurana P."/>
            <person name="Khurana J.P."/>
            <person name="Tyagi A.K."/>
            <person name="Gaikwad K."/>
            <person name="Singh A."/>
            <person name="Dalal V."/>
            <person name="Srivastava S."/>
            <person name="Dixit A."/>
            <person name="Pal A.K."/>
            <person name="Ghazi I.A."/>
            <person name="Yadav M."/>
            <person name="Pandit A."/>
            <person name="Bhargava A."/>
            <person name="Sureshbabu K."/>
            <person name="Batra K."/>
            <person name="Sharma T.R."/>
            <person name="Mohapatra T."/>
            <person name="Singh N.K."/>
            <person name="Messing J."/>
            <person name="Nelson A.B."/>
            <person name="Fuks G."/>
            <person name="Kavchok S."/>
            <person name="Keizer G."/>
            <person name="Linton E."/>
            <person name="Llaca V."/>
            <person name="Song R."/>
            <person name="Tanyolac B."/>
            <person name="Young S."/>
            <person name="Ho-Il K."/>
            <person name="Hahn J.H."/>
            <person name="Sangsakoo G."/>
            <person name="Vanavichit A."/>
            <person name="de Mattos Luiz.A.T."/>
            <person name="Zimmer P.D."/>
            <person name="Malone G."/>
            <person name="Dellagostin O."/>
            <person name="de Oliveira A.C."/>
            <person name="Bevan M."/>
            <person name="Bancroft I."/>
            <person name="Minx P."/>
            <person name="Cordum H."/>
            <person name="Wilson R."/>
            <person name="Cheng Z."/>
            <person name="Jin W."/>
            <person name="Jiang J."/>
            <person name="Leong S.A."/>
            <person name="Iwama H."/>
            <person name="Gojobori T."/>
            <person name="Itoh T."/>
            <person name="Niimura Y."/>
            <person name="Fujii Y."/>
            <person name="Habara T."/>
            <person name="Sakai H."/>
            <person name="Sato Y."/>
            <person name="Wilson G."/>
            <person name="Kumar K."/>
            <person name="McCouch S."/>
            <person name="Juretic N."/>
            <person name="Hoen D."/>
            <person name="Wright S."/>
            <person name="Bruskiewich R."/>
            <person name="Bureau T."/>
            <person name="Miyao A."/>
            <person name="Hirochika H."/>
            <person name="Nishikawa T."/>
            <person name="Kadowaki K."/>
            <person name="Sugiura M."/>
            <person name="Burr B."/>
            <person name="Sasaki T."/>
        </authorList>
    </citation>
    <scope>NUCLEOTIDE SEQUENCE [LARGE SCALE GENOMIC DNA]</scope>
    <source>
        <strain evidence="3">cv. Nipponbare</strain>
    </source>
</reference>